<proteinExistence type="predicted"/>
<dbReference type="Gene3D" id="3.90.79.10">
    <property type="entry name" value="Nucleoside Triphosphate Pyrophosphohydrolase"/>
    <property type="match status" value="1"/>
</dbReference>
<dbReference type="GO" id="GO:0019693">
    <property type="term" value="P:ribose phosphate metabolic process"/>
    <property type="evidence" value="ECO:0007669"/>
    <property type="project" value="TreeGrafter"/>
</dbReference>
<keyword evidence="4" id="KW-1185">Reference proteome</keyword>
<dbReference type="EMBL" id="BLBS01000057">
    <property type="protein sequence ID" value="GET93458.1"/>
    <property type="molecule type" value="Genomic_DNA"/>
</dbReference>
<dbReference type="PANTHER" id="PTHR11839">
    <property type="entry name" value="UDP/ADP-SUGAR PYROPHOSPHATASE"/>
    <property type="match status" value="1"/>
</dbReference>
<dbReference type="InterPro" id="IPR015797">
    <property type="entry name" value="NUDIX_hydrolase-like_dom_sf"/>
</dbReference>
<dbReference type="PROSITE" id="PS00893">
    <property type="entry name" value="NUDIX_BOX"/>
    <property type="match status" value="1"/>
</dbReference>
<dbReference type="GO" id="GO:0016787">
    <property type="term" value="F:hydrolase activity"/>
    <property type="evidence" value="ECO:0007669"/>
    <property type="project" value="UniProtKB-KW"/>
</dbReference>
<dbReference type="PROSITE" id="PS51462">
    <property type="entry name" value="NUDIX"/>
    <property type="match status" value="1"/>
</dbReference>
<organism evidence="3 4">
    <name type="scientific">Leishmania tarentolae</name>
    <name type="common">Sauroleishmania tarentolae</name>
    <dbReference type="NCBI Taxonomy" id="5689"/>
    <lineage>
        <taxon>Eukaryota</taxon>
        <taxon>Discoba</taxon>
        <taxon>Euglenozoa</taxon>
        <taxon>Kinetoplastea</taxon>
        <taxon>Metakinetoplastina</taxon>
        <taxon>Trypanosomatida</taxon>
        <taxon>Trypanosomatidae</taxon>
        <taxon>Leishmaniinae</taxon>
        <taxon>Leishmania</taxon>
        <taxon>lizard Leishmania</taxon>
    </lineage>
</organism>
<accession>A0A640KVQ5</accession>
<dbReference type="Pfam" id="PF00293">
    <property type="entry name" value="NUDIX"/>
    <property type="match status" value="1"/>
</dbReference>
<dbReference type="AlphaFoldDB" id="A0A640KVQ5"/>
<dbReference type="CDD" id="cd18888">
    <property type="entry name" value="NUDIX_ADPRase_Nudt5"/>
    <property type="match status" value="1"/>
</dbReference>
<comment type="caution">
    <text evidence="3">The sequence shown here is derived from an EMBL/GenBank/DDBJ whole genome shotgun (WGS) entry which is preliminary data.</text>
</comment>
<dbReference type="SUPFAM" id="SSF55811">
    <property type="entry name" value="Nudix"/>
    <property type="match status" value="1"/>
</dbReference>
<name>A0A640KVQ5_LEITA</name>
<dbReference type="InterPro" id="IPR000086">
    <property type="entry name" value="NUDIX_hydrolase_dom"/>
</dbReference>
<evidence type="ECO:0000313" key="4">
    <source>
        <dbReference type="Proteomes" id="UP000419144"/>
    </source>
</evidence>
<sequence length="369" mass="40785">MFTRQVIMSTCKKFPWLSTKELAHGCGWRGGGGAATGAKLTPHIQSILNYCEHILRVLFSTGTSAIMKLGSTESDEEFWFLVSFAPAELNSGMISFPLPSSSSLLTISPPPFPPPNNSLKSSSKPFQVPSYILNQLHFFFYVAVIPVMKHSYVRTGLEVVSGLKFTRLCSLSYTDSKHGEHPGNKWEMVQRTTRSMPVSACARSPAPIPVDAVEICAVVRRNCEKFIVVVAQYRPPLDSVCLEFPAGLVDNNETPGQAAIREMYEETGFVVDETDIVSVSPPLSTEPGLTDSCCVVVRFNVDCERVENQNPKQHLDDGEDIEVLMIPISEPKNAVNALSDVVKRYQEKGQRAIVDAKLYTFMEALAWSL</sequence>
<evidence type="ECO:0000256" key="1">
    <source>
        <dbReference type="ARBA" id="ARBA00022801"/>
    </source>
</evidence>
<dbReference type="GO" id="GO:0006753">
    <property type="term" value="P:nucleoside phosphate metabolic process"/>
    <property type="evidence" value="ECO:0007669"/>
    <property type="project" value="TreeGrafter"/>
</dbReference>
<feature type="domain" description="Nudix hydrolase" evidence="2">
    <location>
        <begin position="209"/>
        <end position="348"/>
    </location>
</feature>
<gene>
    <name evidence="3" type="ORF">LtaPh_3637700</name>
</gene>
<dbReference type="InterPro" id="IPR020084">
    <property type="entry name" value="NUDIX_hydrolase_CS"/>
</dbReference>
<dbReference type="VEuPathDB" id="TriTrypDB:LtaPh_3637700"/>
<dbReference type="PANTHER" id="PTHR11839:SF1">
    <property type="entry name" value="ADP-SUGAR PYROPHOSPHATASE"/>
    <property type="match status" value="1"/>
</dbReference>
<protein>
    <submittedName>
        <fullName evidence="3">Nudix hydrolase-like protein</fullName>
    </submittedName>
</protein>
<dbReference type="Proteomes" id="UP000419144">
    <property type="component" value="Unassembled WGS sequence"/>
</dbReference>
<dbReference type="OrthoDB" id="10249920at2759"/>
<keyword evidence="1" id="KW-0378">Hydrolase</keyword>
<evidence type="ECO:0000313" key="3">
    <source>
        <dbReference type="EMBL" id="GET93458.1"/>
    </source>
</evidence>
<reference evidence="3" key="1">
    <citation type="submission" date="2019-11" db="EMBL/GenBank/DDBJ databases">
        <title>Leishmania tarentolae CDS.</title>
        <authorList>
            <person name="Goto Y."/>
            <person name="Yamagishi J."/>
        </authorList>
    </citation>
    <scope>NUCLEOTIDE SEQUENCE [LARGE SCALE GENOMIC DNA]</scope>
    <source>
        <strain evidence="3">Parrot Tar II</strain>
    </source>
</reference>
<evidence type="ECO:0000259" key="2">
    <source>
        <dbReference type="PROSITE" id="PS51462"/>
    </source>
</evidence>